<proteinExistence type="predicted"/>
<accession>A0A1U9LIK5</accession>
<organism evidence="1 2">
    <name type="scientific">Acetobacter persici</name>
    <dbReference type="NCBI Taxonomy" id="1076596"/>
    <lineage>
        <taxon>Bacteria</taxon>
        <taxon>Pseudomonadati</taxon>
        <taxon>Pseudomonadota</taxon>
        <taxon>Alphaproteobacteria</taxon>
        <taxon>Acetobacterales</taxon>
        <taxon>Acetobacteraceae</taxon>
        <taxon>Acetobacter</taxon>
    </lineage>
</organism>
<reference evidence="1 2" key="1">
    <citation type="submission" date="2016-03" db="EMBL/GenBank/DDBJ databases">
        <title>Acetic acid bacteria sequencing.</title>
        <authorList>
            <person name="Brandt J."/>
            <person name="Jakob F."/>
            <person name="Vogel R.F."/>
        </authorList>
    </citation>
    <scope>NUCLEOTIDE SEQUENCE [LARGE SCALE GENOMIC DNA]</scope>
    <source>
        <strain evidence="1 2">TMW2.1084</strain>
        <plasmid evidence="2">pac1084_1</plasmid>
    </source>
</reference>
<keyword evidence="1" id="KW-0614">Plasmid</keyword>
<evidence type="ECO:0000313" key="2">
    <source>
        <dbReference type="Proteomes" id="UP000189055"/>
    </source>
</evidence>
<dbReference type="EMBL" id="CP014688">
    <property type="protein sequence ID" value="AQT06283.1"/>
    <property type="molecule type" value="Genomic_DNA"/>
</dbReference>
<dbReference type="RefSeq" id="WP_077931914.1">
    <property type="nucleotide sequence ID" value="NZ_CP014688.1"/>
</dbReference>
<dbReference type="KEGG" id="aper:A0U91_14750"/>
<protein>
    <submittedName>
        <fullName evidence="1">Uncharacterized protein</fullName>
    </submittedName>
</protein>
<name>A0A1U9LIK5_9PROT</name>
<geneLocation type="plasmid" evidence="2">
    <name>pac1084_1</name>
</geneLocation>
<sequence length="162" mass="17628">MAMVTLVKTVLFGNPQDVQGYANALNELRVGMMGENAPLEPHQVPDGYSVQSEGALSYESKQSLVTKEFEMTSDVSQRFPGVVANIMIINQDMSEAYGRVMQAGECIPGGHTNLADAEFDKVWGEDFSDTRLLEELEFGAQDAIETAVQAPLPTAEPEEVTP</sequence>
<evidence type="ECO:0000313" key="1">
    <source>
        <dbReference type="EMBL" id="AQT06283.1"/>
    </source>
</evidence>
<dbReference type="Proteomes" id="UP000189055">
    <property type="component" value="Plasmid pAC1084_1"/>
</dbReference>
<gene>
    <name evidence="1" type="ORF">A0U91_14750</name>
</gene>
<dbReference type="AlphaFoldDB" id="A0A1U9LIK5"/>